<feature type="region of interest" description="Disordered" evidence="1">
    <location>
        <begin position="1"/>
        <end position="34"/>
    </location>
</feature>
<dbReference type="OrthoDB" id="4828677at2"/>
<dbReference type="Gene3D" id="1.20.120.1090">
    <property type="match status" value="1"/>
</dbReference>
<protein>
    <recommendedName>
        <fullName evidence="2">DUF3806 domain-containing protein</fullName>
    </recommendedName>
</protein>
<dbReference type="RefSeq" id="WP_130781031.1">
    <property type="nucleotide sequence ID" value="NZ_BIMR01000098.1"/>
</dbReference>
<accession>A0A402DQM3</accession>
<evidence type="ECO:0000313" key="3">
    <source>
        <dbReference type="EMBL" id="GCE76433.1"/>
    </source>
</evidence>
<dbReference type="AlphaFoldDB" id="A0A402DQM3"/>
<keyword evidence="4" id="KW-1185">Reference proteome</keyword>
<dbReference type="InterPro" id="IPR024266">
    <property type="entry name" value="DUF3806"/>
</dbReference>
<organism evidence="3 4">
    <name type="scientific">Cellulomonas biazotea</name>
    <dbReference type="NCBI Taxonomy" id="1709"/>
    <lineage>
        <taxon>Bacteria</taxon>
        <taxon>Bacillati</taxon>
        <taxon>Actinomycetota</taxon>
        <taxon>Actinomycetes</taxon>
        <taxon>Micrococcales</taxon>
        <taxon>Cellulomonadaceae</taxon>
        <taxon>Cellulomonas</taxon>
    </lineage>
</organism>
<name>A0A402DQM3_9CELL</name>
<evidence type="ECO:0000259" key="2">
    <source>
        <dbReference type="Pfam" id="PF12713"/>
    </source>
</evidence>
<evidence type="ECO:0000256" key="1">
    <source>
        <dbReference type="SAM" id="MobiDB-lite"/>
    </source>
</evidence>
<comment type="caution">
    <text evidence="3">The sequence shown here is derived from an EMBL/GenBank/DDBJ whole genome shotgun (WGS) entry which is preliminary data.</text>
</comment>
<evidence type="ECO:0000313" key="4">
    <source>
        <dbReference type="Proteomes" id="UP000289954"/>
    </source>
</evidence>
<sequence>MPLFRRTPRSTDGSVVPTPHGPAGAEQVDVPPTGALEPLNAAELVWTAQQRGLVEELCDGSADPQAVGDLFDRVQATWLATEDRPDPEPLVNAFGVALGDLLVQRVPGLSWASYRDEAGPELVLAHPTHDLVLFPIGAVRREWGSAPERWLVVQVHRTAGTALAVLSGGEPEA</sequence>
<proteinExistence type="predicted"/>
<dbReference type="Pfam" id="PF12713">
    <property type="entry name" value="DUF3806"/>
    <property type="match status" value="1"/>
</dbReference>
<dbReference type="EMBL" id="BIMR01000098">
    <property type="protein sequence ID" value="GCE76433.1"/>
    <property type="molecule type" value="Genomic_DNA"/>
</dbReference>
<dbReference type="Proteomes" id="UP000289954">
    <property type="component" value="Unassembled WGS sequence"/>
</dbReference>
<gene>
    <name evidence="3" type="ORF">CBZ_14890</name>
</gene>
<reference evidence="3 4" key="1">
    <citation type="submission" date="2019-01" db="EMBL/GenBank/DDBJ databases">
        <title>Draft genome sequence of Cellulomonas takizawaensis strain TKZ-21.</title>
        <authorList>
            <person name="Yamamura H."/>
            <person name="Hayashi T."/>
            <person name="Hamada M."/>
            <person name="Serisawa Y."/>
            <person name="Matsuyama K."/>
            <person name="Nakagawa Y."/>
            <person name="Otoguro M."/>
            <person name="Yanagida F."/>
            <person name="Hayakawa M."/>
        </authorList>
    </citation>
    <scope>NUCLEOTIDE SEQUENCE [LARGE SCALE GENOMIC DNA]</scope>
    <source>
        <strain evidence="3 4">NBRC12680</strain>
    </source>
</reference>
<feature type="domain" description="DUF3806" evidence="2">
    <location>
        <begin position="88"/>
        <end position="143"/>
    </location>
</feature>